<dbReference type="Pfam" id="PF00867">
    <property type="entry name" value="XPG_I"/>
    <property type="match status" value="1"/>
</dbReference>
<dbReference type="Proteomes" id="UP000748756">
    <property type="component" value="Unassembled WGS sequence"/>
</dbReference>
<dbReference type="InterPro" id="IPR037314">
    <property type="entry name" value="MKT1_H3TH"/>
</dbReference>
<dbReference type="CDD" id="cd09858">
    <property type="entry name" value="PIN_MKT1"/>
    <property type="match status" value="1"/>
</dbReference>
<reference evidence="7" key="1">
    <citation type="journal article" date="2020" name="Fungal Divers.">
        <title>Resolving the Mortierellaceae phylogeny through synthesis of multi-gene phylogenetics and phylogenomics.</title>
        <authorList>
            <person name="Vandepol N."/>
            <person name="Liber J."/>
            <person name="Desiro A."/>
            <person name="Na H."/>
            <person name="Kennedy M."/>
            <person name="Barry K."/>
            <person name="Grigoriev I.V."/>
            <person name="Miller A.N."/>
            <person name="O'Donnell K."/>
            <person name="Stajich J.E."/>
            <person name="Bonito G."/>
        </authorList>
    </citation>
    <scope>NUCLEOTIDE SEQUENCE</scope>
    <source>
        <strain evidence="7">NRRL 6426</strain>
    </source>
</reference>
<dbReference type="EMBL" id="JAAAUQ010000266">
    <property type="protein sequence ID" value="KAF9152135.1"/>
    <property type="molecule type" value="Genomic_DNA"/>
</dbReference>
<evidence type="ECO:0000313" key="7">
    <source>
        <dbReference type="EMBL" id="KAF9152135.1"/>
    </source>
</evidence>
<dbReference type="InterPro" id="IPR022040">
    <property type="entry name" value="MKT1_N"/>
</dbReference>
<dbReference type="Pfam" id="PF00752">
    <property type="entry name" value="XPG_N"/>
    <property type="match status" value="1"/>
</dbReference>
<dbReference type="InterPro" id="IPR006084">
    <property type="entry name" value="XPG/Rad2"/>
</dbReference>
<feature type="domain" description="Post-transcriptional regulator MKT1 N-terminal" evidence="6">
    <location>
        <begin position="307"/>
        <end position="395"/>
    </location>
</feature>
<dbReference type="PANTHER" id="PTHR11081">
    <property type="entry name" value="FLAP ENDONUCLEASE FAMILY MEMBER"/>
    <property type="match status" value="1"/>
</dbReference>
<proteinExistence type="inferred from homology"/>
<dbReference type="GO" id="GO:0003730">
    <property type="term" value="F:mRNA 3'-UTR binding"/>
    <property type="evidence" value="ECO:0007669"/>
    <property type="project" value="TreeGrafter"/>
</dbReference>
<dbReference type="GO" id="GO:0006974">
    <property type="term" value="P:DNA damage response"/>
    <property type="evidence" value="ECO:0007669"/>
    <property type="project" value="UniProtKB-ARBA"/>
</dbReference>
<evidence type="ECO:0000259" key="4">
    <source>
        <dbReference type="Pfam" id="PF00867"/>
    </source>
</evidence>
<comment type="caution">
    <text evidence="7">The sequence shown here is derived from an EMBL/GenBank/DDBJ whole genome shotgun (WGS) entry which is preliminary data.</text>
</comment>
<dbReference type="PRINTS" id="PR00853">
    <property type="entry name" value="XPGRADSUPER"/>
</dbReference>
<dbReference type="AlphaFoldDB" id="A0A9P5S1A7"/>
<sequence>MPVRHLDFYTNQKNLISVQPLSTLKDIRLGIDGNVWLKKIISQAASEQYLAGIGGTPSCMRKAIEKELEGFKAASIHPLFVFSGLALIRKDKSYVNDDPKISKRNAAWDAVNAGKMDLALSSWSSSYVVHQPDLVHLVIRILKENNIDYMRAPYGAGAQLVYLERNPKQIIHATYAGSELLMFDVDRVITSIDFTKQTFSVISKKAVLQDLLLSDDQFLDLCILAGSEYCITFPPLAAEGAFAFKSIHDLLQQHRTGFNAVKAYAESPQVIKSNYVDLFCRTRCAMRHQPILTDEGHVEPMNVAHAPNDIHEFIGYRLPDEVYYYLSRGVITEPTLNTLLSGSVVEFSPLCNGETKEYRNFLTSDVMKIRAQTIALLKSHLHTVYDRKISIVYWFENNSASEQILKPDPSFKPESISQWKAGKRSILKDLKQTGMARPDYAFCLDMISNPTEAQATILPKGAEKPGPLSTLIEVQGRHLTKLLQLRGFIELTHQPSAYGKCIVDTFKIHTTAPHESQDALFLALELVRAELLTSRPYSHNYTKKAVLENQTATKAIRLVTRTTSLLSARFKGVKSWAGPLSRDLLAFNSINKALTRGLRHLSEAVLLEMLLGNECQKDTLDFTELAASMPFAYEPSTVLGILVKEYLELLTLNANANNNKLDKELAIQQVEEHIGATSLSSLANTVKEELQRGFAFWEVVCDAVKSLAASNAISKELAQEFQEANNWTKTRKI</sequence>
<keyword evidence="1" id="KW-0810">Translation regulation</keyword>
<evidence type="ECO:0000259" key="5">
    <source>
        <dbReference type="Pfam" id="PF12246"/>
    </source>
</evidence>
<dbReference type="Gene3D" id="3.40.50.1010">
    <property type="entry name" value="5'-nuclease"/>
    <property type="match status" value="1"/>
</dbReference>
<evidence type="ECO:0000259" key="6">
    <source>
        <dbReference type="Pfam" id="PF12247"/>
    </source>
</evidence>
<protein>
    <submittedName>
        <fullName evidence="7">Uncharacterized protein</fullName>
    </submittedName>
</protein>
<dbReference type="PANTHER" id="PTHR11081:SF32">
    <property type="entry name" value="POST-TRANSCRIPTIONAL REGULATOR MKT1"/>
    <property type="match status" value="1"/>
</dbReference>
<dbReference type="CDD" id="cd09902">
    <property type="entry name" value="H3TH_MKT1"/>
    <property type="match status" value="1"/>
</dbReference>
<dbReference type="Pfam" id="PF12247">
    <property type="entry name" value="MKT1_N"/>
    <property type="match status" value="1"/>
</dbReference>
<dbReference type="Pfam" id="PF12246">
    <property type="entry name" value="MKT1_C"/>
    <property type="match status" value="1"/>
</dbReference>
<dbReference type="GO" id="GO:0006417">
    <property type="term" value="P:regulation of translation"/>
    <property type="evidence" value="ECO:0007669"/>
    <property type="project" value="UniProtKB-KW"/>
</dbReference>
<keyword evidence="8" id="KW-1185">Reference proteome</keyword>
<dbReference type="InterPro" id="IPR022039">
    <property type="entry name" value="MKT1_C"/>
</dbReference>
<organism evidence="7 8">
    <name type="scientific">Linnemannia schmuckeri</name>
    <dbReference type="NCBI Taxonomy" id="64567"/>
    <lineage>
        <taxon>Eukaryota</taxon>
        <taxon>Fungi</taxon>
        <taxon>Fungi incertae sedis</taxon>
        <taxon>Mucoromycota</taxon>
        <taxon>Mortierellomycotina</taxon>
        <taxon>Mortierellomycetes</taxon>
        <taxon>Mortierellales</taxon>
        <taxon>Mortierellaceae</taxon>
        <taxon>Linnemannia</taxon>
    </lineage>
</organism>
<feature type="domain" description="XPG N-terminal" evidence="3">
    <location>
        <begin position="13"/>
        <end position="91"/>
    </location>
</feature>
<evidence type="ECO:0000256" key="2">
    <source>
        <dbReference type="ARBA" id="ARBA00024023"/>
    </source>
</evidence>
<feature type="domain" description="XPG-I" evidence="4">
    <location>
        <begin position="146"/>
        <end position="227"/>
    </location>
</feature>
<dbReference type="InterPro" id="IPR006086">
    <property type="entry name" value="XPG-I_dom"/>
</dbReference>
<dbReference type="GO" id="GO:0004518">
    <property type="term" value="F:nuclease activity"/>
    <property type="evidence" value="ECO:0007669"/>
    <property type="project" value="InterPro"/>
</dbReference>
<name>A0A9P5S1A7_9FUNG</name>
<evidence type="ECO:0000313" key="8">
    <source>
        <dbReference type="Proteomes" id="UP000748756"/>
    </source>
</evidence>
<gene>
    <name evidence="7" type="ORF">BG015_005724</name>
</gene>
<dbReference type="OrthoDB" id="17262at2759"/>
<feature type="domain" description="Post-transcriptional regulator MKT1 C-terminal" evidence="5">
    <location>
        <begin position="482"/>
        <end position="729"/>
    </location>
</feature>
<dbReference type="InterPro" id="IPR029060">
    <property type="entry name" value="PIN-like_dom_sf"/>
</dbReference>
<evidence type="ECO:0000259" key="3">
    <source>
        <dbReference type="Pfam" id="PF00752"/>
    </source>
</evidence>
<dbReference type="InterPro" id="IPR006085">
    <property type="entry name" value="XPG_DNA_repair_N"/>
</dbReference>
<comment type="similarity">
    <text evidence="2">Belongs to the XPG/RAD2 endonuclease family.</text>
</comment>
<evidence type="ECO:0000256" key="1">
    <source>
        <dbReference type="ARBA" id="ARBA00022845"/>
    </source>
</evidence>
<dbReference type="SUPFAM" id="SSF88723">
    <property type="entry name" value="PIN domain-like"/>
    <property type="match status" value="1"/>
</dbReference>
<accession>A0A9P5S1A7</accession>